<protein>
    <submittedName>
        <fullName evidence="2">Uncharacterized protein</fullName>
    </submittedName>
</protein>
<gene>
    <name evidence="2" type="ORF">ACMD2_06430</name>
</gene>
<dbReference type="PANTHER" id="PTHR37392:SF1">
    <property type="entry name" value="OS09G0556800 PROTEIN"/>
    <property type="match status" value="1"/>
</dbReference>
<feature type="region of interest" description="Disordered" evidence="1">
    <location>
        <begin position="205"/>
        <end position="296"/>
    </location>
</feature>
<dbReference type="AlphaFoldDB" id="A0A199UQR5"/>
<dbReference type="PANTHER" id="PTHR37392">
    <property type="entry name" value="OS09G0556800 PROTEIN"/>
    <property type="match status" value="1"/>
</dbReference>
<feature type="region of interest" description="Disordered" evidence="1">
    <location>
        <begin position="497"/>
        <end position="523"/>
    </location>
</feature>
<comment type="caution">
    <text evidence="2">The sequence shown here is derived from an EMBL/GenBank/DDBJ whole genome shotgun (WGS) entry which is preliminary data.</text>
</comment>
<dbReference type="EMBL" id="LSRQ01005821">
    <property type="protein sequence ID" value="OAY66945.1"/>
    <property type="molecule type" value="Genomic_DNA"/>
</dbReference>
<proteinExistence type="predicted"/>
<sequence length="523" mass="58714">MVYSSSSSSSNYSTATYYYYSSFQDTITSLCKSILPFGFKNRRLTADQRLAKRHSDSLKWQQESFHRILNLIGLQREGIAAEAEVAAFRAQLLETLIVAPPKDQEQEPAGVIRDKLLFLQELLYAKCISAEDYHSSKRPLLQRLAVQGVEIGCRDVIIGAPTANSDEEWTDIDLKDKEEPSVAANKSKHRTPPIKAFFTKVNATTTTKGKGNKDTADSTRGGDHNLMHKGTILMPESSPLVPVKPEKGKRKPFGTLFRKEQQEDGNENKNPNLEPEEKGGTAKSSKKPWGLDGFKKWKKNSNVDESTVPYLPSGERSDAFACELVASPIGEGPDTKRLKKKIHSDGSNSDFFIDKVLGDNIKKELSRIQSELSATNPNLNFSDEQIEAISTKLPTDKSDLGGFFPKAWCDRYGEIVLDVVKKEFKEHVGEMESLRNAAAKEKRNGVAENWVAFEDNEENFHPNLFSQSQPLLNRRMLFFRFLVVVRLLLLLLLEDDEEDDDDEDEGRGRTVPPFISLETESGS</sequence>
<dbReference type="Proteomes" id="UP000092600">
    <property type="component" value="Unassembled WGS sequence"/>
</dbReference>
<dbReference type="STRING" id="4615.A0A199UQR5"/>
<feature type="compositionally biased region" description="Basic and acidic residues" evidence="1">
    <location>
        <begin position="211"/>
        <end position="226"/>
    </location>
</feature>
<evidence type="ECO:0000313" key="3">
    <source>
        <dbReference type="Proteomes" id="UP000092600"/>
    </source>
</evidence>
<evidence type="ECO:0000313" key="2">
    <source>
        <dbReference type="EMBL" id="OAY66945.1"/>
    </source>
</evidence>
<organism evidence="2 3">
    <name type="scientific">Ananas comosus</name>
    <name type="common">Pineapple</name>
    <name type="synonym">Ananas ananas</name>
    <dbReference type="NCBI Taxonomy" id="4615"/>
    <lineage>
        <taxon>Eukaryota</taxon>
        <taxon>Viridiplantae</taxon>
        <taxon>Streptophyta</taxon>
        <taxon>Embryophyta</taxon>
        <taxon>Tracheophyta</taxon>
        <taxon>Spermatophyta</taxon>
        <taxon>Magnoliopsida</taxon>
        <taxon>Liliopsida</taxon>
        <taxon>Poales</taxon>
        <taxon>Bromeliaceae</taxon>
        <taxon>Bromelioideae</taxon>
        <taxon>Ananas</taxon>
    </lineage>
</organism>
<evidence type="ECO:0000256" key="1">
    <source>
        <dbReference type="SAM" id="MobiDB-lite"/>
    </source>
</evidence>
<reference evidence="2 3" key="1">
    <citation type="journal article" date="2016" name="DNA Res.">
        <title>The draft genome of MD-2 pineapple using hybrid error correction of long reads.</title>
        <authorList>
            <person name="Redwan R.M."/>
            <person name="Saidin A."/>
            <person name="Kumar S.V."/>
        </authorList>
    </citation>
    <scope>NUCLEOTIDE SEQUENCE [LARGE SCALE GENOMIC DNA]</scope>
    <source>
        <strain evidence="3">cv. MD2</strain>
        <tissue evidence="2">Leaf</tissue>
    </source>
</reference>
<name>A0A199UQR5_ANACO</name>
<accession>A0A199UQR5</accession>